<sequence length="80" mass="8953">MQMQNATQPKPPAKAKPPPEQHKAKHNPADQSKREWHVTTSKTPKQSTNRVHLKLKAPAAHYGVHKGDERTLQTASKSKT</sequence>
<feature type="compositionally biased region" description="Basic and acidic residues" evidence="1">
    <location>
        <begin position="17"/>
        <end position="37"/>
    </location>
</feature>
<dbReference type="Proteomes" id="UP000033710">
    <property type="component" value="Unassembled WGS sequence"/>
</dbReference>
<feature type="region of interest" description="Disordered" evidence="1">
    <location>
        <begin position="1"/>
        <end position="80"/>
    </location>
</feature>
<gene>
    <name evidence="2" type="ORF">SPSK_04745</name>
</gene>
<dbReference type="KEGG" id="ssck:SPSK_04745"/>
<evidence type="ECO:0000256" key="1">
    <source>
        <dbReference type="SAM" id="MobiDB-lite"/>
    </source>
</evidence>
<dbReference type="AlphaFoldDB" id="A0A0F2M5T7"/>
<dbReference type="VEuPathDB" id="FungiDB:SPSK_04745"/>
<protein>
    <submittedName>
        <fullName evidence="2">Uncharacterized protein</fullName>
    </submittedName>
</protein>
<accession>A0A0F2M5T7</accession>
<reference evidence="2 3" key="1">
    <citation type="journal article" date="2014" name="BMC Genomics">
        <title>Comparative genomics of the major fungal agents of human and animal Sporotrichosis: Sporothrix schenckii and Sporothrix brasiliensis.</title>
        <authorList>
            <person name="Teixeira M.M."/>
            <person name="de Almeida L.G."/>
            <person name="Kubitschek-Barreira P."/>
            <person name="Alves F.L."/>
            <person name="Kioshima E.S."/>
            <person name="Abadio A.K."/>
            <person name="Fernandes L."/>
            <person name="Derengowski L.S."/>
            <person name="Ferreira K.S."/>
            <person name="Souza R.C."/>
            <person name="Ruiz J.C."/>
            <person name="de Andrade N.C."/>
            <person name="Paes H.C."/>
            <person name="Nicola A.M."/>
            <person name="Albuquerque P."/>
            <person name="Gerber A.L."/>
            <person name="Martins V.P."/>
            <person name="Peconick L.D."/>
            <person name="Neto A.V."/>
            <person name="Chaucanez C.B."/>
            <person name="Silva P.A."/>
            <person name="Cunha O.L."/>
            <person name="de Oliveira F.F."/>
            <person name="dos Santos T.C."/>
            <person name="Barros A.L."/>
            <person name="Soares M.A."/>
            <person name="de Oliveira L.M."/>
            <person name="Marini M.M."/>
            <person name="Villalobos-Duno H."/>
            <person name="Cunha M.M."/>
            <person name="de Hoog S."/>
            <person name="da Silveira J.F."/>
            <person name="Henrissat B."/>
            <person name="Nino-Vega G.A."/>
            <person name="Cisalpino P.S."/>
            <person name="Mora-Montes H.M."/>
            <person name="Almeida S.R."/>
            <person name="Stajich J.E."/>
            <person name="Lopes-Bezerra L.M."/>
            <person name="Vasconcelos A.T."/>
            <person name="Felipe M.S."/>
        </authorList>
    </citation>
    <scope>NUCLEOTIDE SEQUENCE [LARGE SCALE GENOMIC DNA]</scope>
    <source>
        <strain evidence="2 3">1099-18</strain>
    </source>
</reference>
<proteinExistence type="predicted"/>
<evidence type="ECO:0000313" key="2">
    <source>
        <dbReference type="EMBL" id="KJR83546.1"/>
    </source>
</evidence>
<organism evidence="2 3">
    <name type="scientific">Sporothrix schenckii 1099-18</name>
    <dbReference type="NCBI Taxonomy" id="1397361"/>
    <lineage>
        <taxon>Eukaryota</taxon>
        <taxon>Fungi</taxon>
        <taxon>Dikarya</taxon>
        <taxon>Ascomycota</taxon>
        <taxon>Pezizomycotina</taxon>
        <taxon>Sordariomycetes</taxon>
        <taxon>Sordariomycetidae</taxon>
        <taxon>Ophiostomatales</taxon>
        <taxon>Ophiostomataceae</taxon>
        <taxon>Sporothrix</taxon>
    </lineage>
</organism>
<dbReference type="RefSeq" id="XP_016586222.1">
    <property type="nucleotide sequence ID" value="XM_016731540.1"/>
</dbReference>
<reference evidence="2 3" key="2">
    <citation type="journal article" date="2015" name="Eukaryot. Cell">
        <title>Asexual propagation of a virulent clone complex in a human and feline outbreak of sporotrichosis.</title>
        <authorList>
            <person name="Teixeira Mde M."/>
            <person name="Rodrigues A.M."/>
            <person name="Tsui C.K."/>
            <person name="de Almeida L.G."/>
            <person name="Van Diepeningen A.D."/>
            <person name="van den Ende B.G."/>
            <person name="Fernandes G.F."/>
            <person name="Kano R."/>
            <person name="Hamelin R.C."/>
            <person name="Lopes-Bezerra L.M."/>
            <person name="Vasconcelos A.T."/>
            <person name="de Hoog S."/>
            <person name="de Camargo Z.P."/>
            <person name="Felipe M.S."/>
        </authorList>
    </citation>
    <scope>NUCLEOTIDE SEQUENCE [LARGE SCALE GENOMIC DNA]</scope>
    <source>
        <strain evidence="2 3">1099-18</strain>
    </source>
</reference>
<dbReference type="EMBL" id="AXCR01000010">
    <property type="protein sequence ID" value="KJR83546.1"/>
    <property type="molecule type" value="Genomic_DNA"/>
</dbReference>
<feature type="compositionally biased region" description="Polar residues" evidence="1">
    <location>
        <begin position="38"/>
        <end position="50"/>
    </location>
</feature>
<comment type="caution">
    <text evidence="2">The sequence shown here is derived from an EMBL/GenBank/DDBJ whole genome shotgun (WGS) entry which is preliminary data.</text>
</comment>
<name>A0A0F2M5T7_SPOSC</name>
<dbReference type="GeneID" id="27666817"/>
<evidence type="ECO:0000313" key="3">
    <source>
        <dbReference type="Proteomes" id="UP000033710"/>
    </source>
</evidence>